<proteinExistence type="predicted"/>
<accession>A0A8S5M0T0</accession>
<reference evidence="1" key="1">
    <citation type="journal article" date="2021" name="Proc. Natl. Acad. Sci. U.S.A.">
        <title>A Catalog of Tens of Thousands of Viruses from Human Metagenomes Reveals Hidden Associations with Chronic Diseases.</title>
        <authorList>
            <person name="Tisza M.J."/>
            <person name="Buck C.B."/>
        </authorList>
    </citation>
    <scope>NUCLEOTIDE SEQUENCE</scope>
    <source>
        <strain evidence="1">CtLAw30</strain>
    </source>
</reference>
<dbReference type="EMBL" id="BK014792">
    <property type="protein sequence ID" value="DAD75921.1"/>
    <property type="molecule type" value="Genomic_DNA"/>
</dbReference>
<organism evidence="1">
    <name type="scientific">Siphoviridae sp. ctLAw30</name>
    <dbReference type="NCBI Taxonomy" id="2826249"/>
    <lineage>
        <taxon>Viruses</taxon>
        <taxon>Duplodnaviria</taxon>
        <taxon>Heunggongvirae</taxon>
        <taxon>Uroviricota</taxon>
        <taxon>Caudoviricetes</taxon>
    </lineage>
</organism>
<sequence>MSLLRKLLKLVNSKNSFKIKDFYLTKKVTTVLLR</sequence>
<name>A0A8S5M0T0_9CAUD</name>
<evidence type="ECO:0000313" key="1">
    <source>
        <dbReference type="EMBL" id="DAD75921.1"/>
    </source>
</evidence>
<protein>
    <submittedName>
        <fullName evidence="1">Uncharacterized protein</fullName>
    </submittedName>
</protein>